<comment type="caution">
    <text evidence="1">The sequence shown here is derived from an EMBL/GenBank/DDBJ whole genome shotgun (WGS) entry which is preliminary data.</text>
</comment>
<name>A0ABQ7LHZ2_BRACM</name>
<sequence length="115" mass="12977">NNKVFCSLTQKKKKVFCSLPFRSSSLCARDEDSRSSRRIAEQLYAHHVFDEIHETSFLGSQLCDRIHLLKRSLENLTAKARSSGANGCLLKKSGSIQLPMISDQFAIQKVVSCWT</sequence>
<evidence type="ECO:0000313" key="2">
    <source>
        <dbReference type="Proteomes" id="UP000823674"/>
    </source>
</evidence>
<reference evidence="1 2" key="1">
    <citation type="submission" date="2021-03" db="EMBL/GenBank/DDBJ databases">
        <authorList>
            <person name="King G.J."/>
            <person name="Bancroft I."/>
            <person name="Baten A."/>
            <person name="Bloomfield J."/>
            <person name="Borpatragohain P."/>
            <person name="He Z."/>
            <person name="Irish N."/>
            <person name="Irwin J."/>
            <person name="Liu K."/>
            <person name="Mauleon R.P."/>
            <person name="Moore J."/>
            <person name="Morris R."/>
            <person name="Ostergaard L."/>
            <person name="Wang B."/>
            <person name="Wells R."/>
        </authorList>
    </citation>
    <scope>NUCLEOTIDE SEQUENCE [LARGE SCALE GENOMIC DNA]</scope>
    <source>
        <strain evidence="1">R-o-18</strain>
        <tissue evidence="1">Leaf</tissue>
    </source>
</reference>
<feature type="non-terminal residue" evidence="1">
    <location>
        <position position="1"/>
    </location>
</feature>
<dbReference type="Proteomes" id="UP000823674">
    <property type="component" value="Chromosome A09"/>
</dbReference>
<proteinExistence type="predicted"/>
<evidence type="ECO:0000313" key="1">
    <source>
        <dbReference type="EMBL" id="KAG5385255.1"/>
    </source>
</evidence>
<keyword evidence="2" id="KW-1185">Reference proteome</keyword>
<protein>
    <submittedName>
        <fullName evidence="1">Uncharacterized protein</fullName>
    </submittedName>
</protein>
<accession>A0ABQ7LHZ2</accession>
<organism evidence="1 2">
    <name type="scientific">Brassica rapa subsp. trilocularis</name>
    <dbReference type="NCBI Taxonomy" id="1813537"/>
    <lineage>
        <taxon>Eukaryota</taxon>
        <taxon>Viridiplantae</taxon>
        <taxon>Streptophyta</taxon>
        <taxon>Embryophyta</taxon>
        <taxon>Tracheophyta</taxon>
        <taxon>Spermatophyta</taxon>
        <taxon>Magnoliopsida</taxon>
        <taxon>eudicotyledons</taxon>
        <taxon>Gunneridae</taxon>
        <taxon>Pentapetalae</taxon>
        <taxon>rosids</taxon>
        <taxon>malvids</taxon>
        <taxon>Brassicales</taxon>
        <taxon>Brassicaceae</taxon>
        <taxon>Brassiceae</taxon>
        <taxon>Brassica</taxon>
    </lineage>
</organism>
<dbReference type="EMBL" id="JADBGQ010000008">
    <property type="protein sequence ID" value="KAG5385255.1"/>
    <property type="molecule type" value="Genomic_DNA"/>
</dbReference>
<gene>
    <name evidence="1" type="primary">A09p048460.1_BraROA</name>
    <name evidence="1" type="ORF">IGI04_036725</name>
</gene>